<dbReference type="InterPro" id="IPR029063">
    <property type="entry name" value="SAM-dependent_MTases_sf"/>
</dbReference>
<dbReference type="CDD" id="cd02440">
    <property type="entry name" value="AdoMet_MTases"/>
    <property type="match status" value="1"/>
</dbReference>
<feature type="binding site" evidence="6">
    <location>
        <position position="138"/>
    </location>
    <ligand>
        <name>S-adenosyl-L-methionine</name>
        <dbReference type="ChEBI" id="CHEBI:59789"/>
    </ligand>
</feature>
<dbReference type="InterPro" id="IPR050078">
    <property type="entry name" value="Ribosomal_L11_MeTrfase_PrmA"/>
</dbReference>
<comment type="function">
    <text evidence="6">Methylates ribosomal protein L11.</text>
</comment>
<organism evidence="8 9">
    <name type="scientific">Stakelama saccharophila</name>
    <dbReference type="NCBI Taxonomy" id="3075605"/>
    <lineage>
        <taxon>Bacteria</taxon>
        <taxon>Pseudomonadati</taxon>
        <taxon>Pseudomonadota</taxon>
        <taxon>Alphaproteobacteria</taxon>
        <taxon>Sphingomonadales</taxon>
        <taxon>Sphingomonadaceae</taxon>
        <taxon>Stakelama</taxon>
    </lineage>
</organism>
<dbReference type="GO" id="GO:0005840">
    <property type="term" value="C:ribosome"/>
    <property type="evidence" value="ECO:0007669"/>
    <property type="project" value="UniProtKB-KW"/>
</dbReference>
<keyword evidence="8" id="KW-0689">Ribosomal protein</keyword>
<feature type="region of interest" description="Disordered" evidence="7">
    <location>
        <begin position="303"/>
        <end position="324"/>
    </location>
</feature>
<gene>
    <name evidence="6" type="primary">prmA</name>
    <name evidence="8" type="ORF">RPR59_04055</name>
</gene>
<feature type="binding site" evidence="6">
    <location>
        <position position="237"/>
    </location>
    <ligand>
        <name>S-adenosyl-L-methionine</name>
        <dbReference type="ChEBI" id="CHEBI:59789"/>
    </ligand>
</feature>
<keyword evidence="9" id="KW-1185">Reference proteome</keyword>
<dbReference type="PANTHER" id="PTHR43648">
    <property type="entry name" value="ELECTRON TRANSFER FLAVOPROTEIN BETA SUBUNIT LYSINE METHYLTRANSFERASE"/>
    <property type="match status" value="1"/>
</dbReference>
<evidence type="ECO:0000256" key="6">
    <source>
        <dbReference type="HAMAP-Rule" id="MF_00735"/>
    </source>
</evidence>
<feature type="binding site" evidence="6">
    <location>
        <position position="185"/>
    </location>
    <ligand>
        <name>S-adenosyl-L-methionine</name>
        <dbReference type="ChEBI" id="CHEBI:59789"/>
    </ligand>
</feature>
<keyword evidence="8" id="KW-0687">Ribonucleoprotein</keyword>
<accession>A0ABZ0BAZ5</accession>
<evidence type="ECO:0000313" key="9">
    <source>
        <dbReference type="Proteomes" id="UP001302249"/>
    </source>
</evidence>
<keyword evidence="2 6" id="KW-0963">Cytoplasm</keyword>
<evidence type="ECO:0000256" key="3">
    <source>
        <dbReference type="ARBA" id="ARBA00022603"/>
    </source>
</evidence>
<evidence type="ECO:0000256" key="1">
    <source>
        <dbReference type="ARBA" id="ARBA00009741"/>
    </source>
</evidence>
<evidence type="ECO:0000313" key="8">
    <source>
        <dbReference type="EMBL" id="WNO54435.1"/>
    </source>
</evidence>
<protein>
    <recommendedName>
        <fullName evidence="6">Ribosomal protein L11 methyltransferase</fullName>
        <shortName evidence="6">L11 Mtase</shortName>
        <ecNumber evidence="6">2.1.1.-</ecNumber>
    </recommendedName>
</protein>
<feature type="compositionally biased region" description="Basic residues" evidence="7">
    <location>
        <begin position="303"/>
        <end position="312"/>
    </location>
</feature>
<evidence type="ECO:0000256" key="4">
    <source>
        <dbReference type="ARBA" id="ARBA00022679"/>
    </source>
</evidence>
<dbReference type="Gene3D" id="3.40.50.150">
    <property type="entry name" value="Vaccinia Virus protein VP39"/>
    <property type="match status" value="1"/>
</dbReference>
<evidence type="ECO:0000256" key="5">
    <source>
        <dbReference type="ARBA" id="ARBA00022691"/>
    </source>
</evidence>
<dbReference type="Pfam" id="PF06325">
    <property type="entry name" value="PrmA"/>
    <property type="match status" value="1"/>
</dbReference>
<dbReference type="PANTHER" id="PTHR43648:SF1">
    <property type="entry name" value="ELECTRON TRANSFER FLAVOPROTEIN BETA SUBUNIT LYSINE METHYLTRANSFERASE"/>
    <property type="match status" value="1"/>
</dbReference>
<reference evidence="8 9" key="1">
    <citation type="submission" date="2023-09" db="EMBL/GenBank/DDBJ databases">
        <authorList>
            <person name="Rey-Velasco X."/>
        </authorList>
    </citation>
    <scope>NUCLEOTIDE SEQUENCE [LARGE SCALE GENOMIC DNA]</scope>
    <source>
        <strain evidence="8 9">W311</strain>
    </source>
</reference>
<proteinExistence type="inferred from homology"/>
<dbReference type="EC" id="2.1.1.-" evidence="6"/>
<dbReference type="Proteomes" id="UP001302249">
    <property type="component" value="Chromosome"/>
</dbReference>
<keyword evidence="3 6" id="KW-0489">Methyltransferase</keyword>
<dbReference type="GO" id="GO:0008168">
    <property type="term" value="F:methyltransferase activity"/>
    <property type="evidence" value="ECO:0007669"/>
    <property type="project" value="UniProtKB-KW"/>
</dbReference>
<dbReference type="RefSeq" id="WP_313916920.1">
    <property type="nucleotide sequence ID" value="NZ_CP135076.1"/>
</dbReference>
<feature type="binding site" evidence="6">
    <location>
        <position position="162"/>
    </location>
    <ligand>
        <name>S-adenosyl-L-methionine</name>
        <dbReference type="ChEBI" id="CHEBI:59789"/>
    </ligand>
</feature>
<dbReference type="SUPFAM" id="SSF53335">
    <property type="entry name" value="S-adenosyl-L-methionine-dependent methyltransferases"/>
    <property type="match status" value="1"/>
</dbReference>
<dbReference type="InterPro" id="IPR004498">
    <property type="entry name" value="Ribosomal_PrmA_MeTrfase"/>
</dbReference>
<keyword evidence="5 6" id="KW-0949">S-adenosyl-L-methionine</keyword>
<dbReference type="EMBL" id="CP135076">
    <property type="protein sequence ID" value="WNO54435.1"/>
    <property type="molecule type" value="Genomic_DNA"/>
</dbReference>
<comment type="catalytic activity">
    <reaction evidence="6">
        <text>L-lysyl-[protein] + 3 S-adenosyl-L-methionine = N(6),N(6),N(6)-trimethyl-L-lysyl-[protein] + 3 S-adenosyl-L-homocysteine + 3 H(+)</text>
        <dbReference type="Rhea" id="RHEA:54192"/>
        <dbReference type="Rhea" id="RHEA-COMP:9752"/>
        <dbReference type="Rhea" id="RHEA-COMP:13826"/>
        <dbReference type="ChEBI" id="CHEBI:15378"/>
        <dbReference type="ChEBI" id="CHEBI:29969"/>
        <dbReference type="ChEBI" id="CHEBI:57856"/>
        <dbReference type="ChEBI" id="CHEBI:59789"/>
        <dbReference type="ChEBI" id="CHEBI:61961"/>
    </reaction>
</comment>
<evidence type="ECO:0000256" key="7">
    <source>
        <dbReference type="SAM" id="MobiDB-lite"/>
    </source>
</evidence>
<dbReference type="GO" id="GO:0032259">
    <property type="term" value="P:methylation"/>
    <property type="evidence" value="ECO:0007669"/>
    <property type="project" value="UniProtKB-KW"/>
</dbReference>
<sequence length="324" mass="34813">MSDSWKLVLPCTRAEAEAIDVEDEALAMLEPPPVLMTSERVADDDGAWQLEAFFDAEPDAMTVAAIRALVPGAAALDIEPEYIPDQDWLTLSQQGLEPVHAGRFYVHTENNRGDVPDGAKAFRIEASTAFGTGQHDTTSGCLMTLDRLKLSGRHFGNILDLGTGTGLLAFAAMHLWPAARATASDIDPRAIEVVRENAAVNAVRLGRGPGALSLAAAPGLEHRLLRTRGPYDLVLANILAGPLIDLAPAIADALAPGGVLVLAGLLERQRAGVARAYRRQGLRVAGRIHGEWPTLRLVKRRAAHRRSHRRRATQTGATADFGSW</sequence>
<name>A0ABZ0BAZ5_9SPHN</name>
<comment type="subcellular location">
    <subcellularLocation>
        <location evidence="6">Cytoplasm</location>
    </subcellularLocation>
</comment>
<dbReference type="HAMAP" id="MF_00735">
    <property type="entry name" value="Methyltr_PrmA"/>
    <property type="match status" value="1"/>
</dbReference>
<keyword evidence="4 6" id="KW-0808">Transferase</keyword>
<evidence type="ECO:0000256" key="2">
    <source>
        <dbReference type="ARBA" id="ARBA00022490"/>
    </source>
</evidence>
<comment type="similarity">
    <text evidence="1 6">Belongs to the methyltransferase superfamily. PrmA family.</text>
</comment>